<dbReference type="EMBL" id="CP001991">
    <property type="protein sequence ID" value="ADE19428.1"/>
    <property type="molecule type" value="Genomic_DNA"/>
</dbReference>
<dbReference type="AlphaFoldDB" id="D5E5E9"/>
<dbReference type="PROSITE" id="PS51257">
    <property type="entry name" value="PROKAR_LIPOPROTEIN"/>
    <property type="match status" value="1"/>
</dbReference>
<dbReference type="STRING" id="512564.MCRO_0354"/>
<dbReference type="RefSeq" id="WP_013054205.1">
    <property type="nucleotide sequence ID" value="NC_014014.1"/>
</dbReference>
<sequence length="778" mass="91770">MNRKKKILILGACTIGMAATACIVATSIIVTKKDKKSIDKSNKEATLNKSTKSRVINHAAIEETKPLVKEVSKNKDGTVDLDTNIKIDKKVTLLKNFSKQLEKSFNNSRELIIENNNISKTDVREVNKINDNIKAIDLKRIELNKNNKTIKEFNIEFVNNLILLKQENVLMANLIFETNKEKGNEKEEKYKKLIDVFSGRIKEKNKKLSELLTKLETIKKDKETSKIIIEYWVKSINKLIQNNNDINELNNQFNNFVQTRVIDEHMDLINNFINSNNELLSISLTETKYLFHKLLEEETQLKKKKELLSFQKDSINIQKSLNDYQNYHLYNELENLNKINLLINKEFDSEESAKFFEIKFLEFYKKQLIVKTMLINKKATYSKHLTVIKNEDEIIINEKINSLLKYIEDNNGKIEKDRLKIEEFLIKSEEKYSDILIYLNTKMVRVSDKSLYINELHEQINVIENNSLNIMFNFNSKSNEKVDKLVSINNLKKEALLLQSDIESQDATIKGMYVSMDFEDRPGLQDLIDRMVEDLKEDIKLLDVKNKNIQAAEQGLSAYILVDKDFQNKIDENDKQSAELKSKYFAYMDIMEYNNLFLNQLTNIEIKISDKMLEDFNQETLQDISIYKEQIENELKIIFRKELANTNGSTLEDFLNYKKRLDEKIYKYRSDYEKLENEKRKINEFNRDKNLLYDDLINQIQELNKIISKQKNMIKTFKEKLEEKVNFILNEKDKNIVPSDSYGINLRNFDNSKFSRETKEQVKEIMELFNTIFKNFEF</sequence>
<evidence type="ECO:0000256" key="1">
    <source>
        <dbReference type="SAM" id="Coils"/>
    </source>
</evidence>
<dbReference type="KEGG" id="mcd:MCRO_0354"/>
<dbReference type="OrthoDB" id="9805455at2"/>
<organism evidence="3 4">
    <name type="scientific">Mycoplasma crocodyli (strain ATCC 51981 / MP145)</name>
    <dbReference type="NCBI Taxonomy" id="512564"/>
    <lineage>
        <taxon>Bacteria</taxon>
        <taxon>Bacillati</taxon>
        <taxon>Mycoplasmatota</taxon>
        <taxon>Mollicutes</taxon>
        <taxon>Mycoplasmataceae</taxon>
        <taxon>Mycoplasma</taxon>
    </lineage>
</organism>
<reference key="2">
    <citation type="submission" date="2010-03" db="EMBL/GenBank/DDBJ databases">
        <authorList>
            <person name="Ma Z."/>
            <person name="Wang X."/>
            <person name="Liu H."/>
        </authorList>
    </citation>
    <scope>NUCLEOTIDE SEQUENCE</scope>
    <source>
        <strain>MP145</strain>
    </source>
</reference>
<keyword evidence="2" id="KW-0472">Membrane</keyword>
<dbReference type="eggNOG" id="ENOG5031ZI4">
    <property type="taxonomic scope" value="Bacteria"/>
</dbReference>
<reference evidence="3 4" key="3">
    <citation type="journal article" date="2011" name="J. Bacteriol.">
        <title>Genome sequences of Mycoplasma alligatoris A21JP2T and Mycoplasma crocodyli MP145T.</title>
        <authorList>
            <person name="Brown D.R."/>
            <person name="Farmerie W.G."/>
            <person name="May M."/>
            <person name="Benders G.A."/>
            <person name="Durkin A.S."/>
            <person name="Hlavinka K."/>
            <person name="Hostetler J."/>
            <person name="Jackson J."/>
            <person name="Johnson J."/>
            <person name="Miller R.H."/>
            <person name="Paralanov V."/>
            <person name="Radune D."/>
            <person name="Szczypinski B."/>
            <person name="Glass J.I."/>
        </authorList>
    </citation>
    <scope>NUCLEOTIDE SEQUENCE [LARGE SCALE GENOMIC DNA]</scope>
    <source>
        <strain evidence="4">ATCC 51981 / MP145</strain>
    </source>
</reference>
<evidence type="ECO:0000313" key="4">
    <source>
        <dbReference type="Proteomes" id="UP000001845"/>
    </source>
</evidence>
<feature type="transmembrane region" description="Helical" evidence="2">
    <location>
        <begin position="7"/>
        <end position="30"/>
    </location>
</feature>
<evidence type="ECO:0000313" key="3">
    <source>
        <dbReference type="EMBL" id="ADE19428.1"/>
    </source>
</evidence>
<gene>
    <name evidence="3" type="ordered locus">MCRO_0354</name>
</gene>
<keyword evidence="2" id="KW-1133">Transmembrane helix</keyword>
<proteinExistence type="predicted"/>
<name>D5E5E9_MYCCM</name>
<accession>D5E5E9</accession>
<keyword evidence="1" id="KW-0175">Coiled coil</keyword>
<protein>
    <submittedName>
        <fullName evidence="3">Putative lipoprotein</fullName>
    </submittedName>
</protein>
<reference evidence="4" key="1">
    <citation type="submission" date="2010-03" db="EMBL/GenBank/DDBJ databases">
        <title>The complete genome of Mycoplasma crocodyli MP145.</title>
        <authorList>
            <person name="Glass J.I."/>
            <person name="Durkin A.S."/>
            <person name="Hostetler J."/>
            <person name="Jackson J."/>
            <person name="Johnson J."/>
            <person name="May M.A."/>
            <person name="Paralanov V."/>
            <person name="Radune D."/>
            <person name="Szczypinski B."/>
            <person name="Brown D.R."/>
        </authorList>
    </citation>
    <scope>NUCLEOTIDE SEQUENCE [LARGE SCALE GENOMIC DNA]</scope>
    <source>
        <strain evidence="4">ATCC 51981 / MP145</strain>
    </source>
</reference>
<dbReference type="HOGENOM" id="CLU_359748_0_0_14"/>
<keyword evidence="3" id="KW-0449">Lipoprotein</keyword>
<evidence type="ECO:0000256" key="2">
    <source>
        <dbReference type="SAM" id="Phobius"/>
    </source>
</evidence>
<keyword evidence="4" id="KW-1185">Reference proteome</keyword>
<keyword evidence="2" id="KW-0812">Transmembrane</keyword>
<feature type="coiled-coil region" evidence="1">
    <location>
        <begin position="658"/>
        <end position="720"/>
    </location>
</feature>
<dbReference type="Proteomes" id="UP000001845">
    <property type="component" value="Chromosome"/>
</dbReference>